<organism evidence="1 2">
    <name type="scientific">Neophaeococcomyces mojaviensis</name>
    <dbReference type="NCBI Taxonomy" id="3383035"/>
    <lineage>
        <taxon>Eukaryota</taxon>
        <taxon>Fungi</taxon>
        <taxon>Dikarya</taxon>
        <taxon>Ascomycota</taxon>
        <taxon>Pezizomycotina</taxon>
        <taxon>Eurotiomycetes</taxon>
        <taxon>Chaetothyriomycetidae</taxon>
        <taxon>Chaetothyriales</taxon>
        <taxon>Chaetothyriales incertae sedis</taxon>
        <taxon>Neophaeococcomyces</taxon>
    </lineage>
</organism>
<accession>A0ACC3ABA7</accession>
<proteinExistence type="predicted"/>
<sequence>MAQDAGDKERKRQHRRRIHASHAHRQHEDTDVEPAQPQSRDDAFERPVDHAALREARLKAMETPATARKKMKLEYQYVRPVKASSAVKGKTATKPASALFGRRSSTLAVRPKAQAPKNVAAAAGDDGEYVYQQPSTVIRRDFQQEHDQAAREARKSAAGKEKASTKTAGKPKIERRRSEPAAPPGRSSTSTTTRPSVRKSATSVKTPKVQQTTPSTLSSATLVTPSTISTPNIPNTSRPSAPKRHSSLFGSLISTTKPKSAPKPASKSTTKPASKPALKPASKPPSVAPPQRRLVSCLTCGSDDILPSKSLKLPCTHRMCHSCLRRLFKLSLKDPAHMPPRCCTKEDIVLKHVEDLFTEEFKETWNRKYKEYNAKNRLYCPRRGCGEWIQEKRISNKAGRRVGSCPKCKMDVCGLCGMSNHRSRECPQDPAIKELEAQAEKEGWRRCYSCNALVELKEGCNHMTCRCLAEFCMVCGVKWKGCDCPWFNYSAVNDGRLGGDPIRYQQELDRRREQETRDEELARRMAGLGMGDAGGDLNQNFLRQAREALTANYQNAELAARGLLGGWLNQRENALAGLPQQELHLPGAFPPDMPRRRMYRVRGVRPQEDP</sequence>
<reference evidence="1" key="1">
    <citation type="submission" date="2022-10" db="EMBL/GenBank/DDBJ databases">
        <title>Culturing micro-colonial fungi from biological soil crusts in the Mojave desert and describing Neophaeococcomyces mojavensis, and introducing the new genera and species Taxawa tesnikishii.</title>
        <authorList>
            <person name="Kurbessoian T."/>
            <person name="Stajich J.E."/>
        </authorList>
    </citation>
    <scope>NUCLEOTIDE SEQUENCE</scope>
    <source>
        <strain evidence="1">JES_112</strain>
    </source>
</reference>
<keyword evidence="2" id="KW-1185">Reference proteome</keyword>
<protein>
    <submittedName>
        <fullName evidence="1">Uncharacterized protein</fullName>
    </submittedName>
</protein>
<evidence type="ECO:0000313" key="2">
    <source>
        <dbReference type="Proteomes" id="UP001172386"/>
    </source>
</evidence>
<gene>
    <name evidence="1" type="ORF">H2198_003510</name>
</gene>
<dbReference type="Proteomes" id="UP001172386">
    <property type="component" value="Unassembled WGS sequence"/>
</dbReference>
<name>A0ACC3ABA7_9EURO</name>
<dbReference type="EMBL" id="JAPDRQ010000047">
    <property type="protein sequence ID" value="KAJ9658764.1"/>
    <property type="molecule type" value="Genomic_DNA"/>
</dbReference>
<evidence type="ECO:0000313" key="1">
    <source>
        <dbReference type="EMBL" id="KAJ9658764.1"/>
    </source>
</evidence>
<comment type="caution">
    <text evidence="1">The sequence shown here is derived from an EMBL/GenBank/DDBJ whole genome shotgun (WGS) entry which is preliminary data.</text>
</comment>